<dbReference type="Proteomes" id="UP000075809">
    <property type="component" value="Unassembled WGS sequence"/>
</dbReference>
<keyword evidence="2" id="KW-1185">Reference proteome</keyword>
<dbReference type="STRING" id="64791.A0A151WNJ7"/>
<proteinExistence type="predicted"/>
<organism evidence="1 2">
    <name type="scientific">Mycetomoellerius zeteki</name>
    <dbReference type="NCBI Taxonomy" id="64791"/>
    <lineage>
        <taxon>Eukaryota</taxon>
        <taxon>Metazoa</taxon>
        <taxon>Ecdysozoa</taxon>
        <taxon>Arthropoda</taxon>
        <taxon>Hexapoda</taxon>
        <taxon>Insecta</taxon>
        <taxon>Pterygota</taxon>
        <taxon>Neoptera</taxon>
        <taxon>Endopterygota</taxon>
        <taxon>Hymenoptera</taxon>
        <taxon>Apocrita</taxon>
        <taxon>Aculeata</taxon>
        <taxon>Formicoidea</taxon>
        <taxon>Formicidae</taxon>
        <taxon>Myrmicinae</taxon>
        <taxon>Mycetomoellerius</taxon>
    </lineage>
</organism>
<evidence type="ECO:0000313" key="2">
    <source>
        <dbReference type="Proteomes" id="UP000075809"/>
    </source>
</evidence>
<dbReference type="EMBL" id="KQ982906">
    <property type="protein sequence ID" value="KYQ49482.1"/>
    <property type="molecule type" value="Genomic_DNA"/>
</dbReference>
<evidence type="ECO:0008006" key="3">
    <source>
        <dbReference type="Google" id="ProtNLM"/>
    </source>
</evidence>
<feature type="non-terminal residue" evidence="1">
    <location>
        <position position="1"/>
    </location>
</feature>
<evidence type="ECO:0000313" key="1">
    <source>
        <dbReference type="EMBL" id="KYQ49482.1"/>
    </source>
</evidence>
<name>A0A151WNJ7_9HYME</name>
<sequence>LEEAYFPNIDSNSVLIDSWTGHCPNIISDLTPAGKHITTMIILKGTTGKIQPLDVYGFRIWKNFAKRFSDTVLLLESNINLHERNNIIKLQSLIHNQLSSPRYHNLFKYSWFKSGYTNERPEEFENPVEFSK</sequence>
<accession>A0A151WNJ7</accession>
<protein>
    <recommendedName>
        <fullName evidence="3">DDE-1 domain-containing protein</fullName>
    </recommendedName>
</protein>
<gene>
    <name evidence="1" type="ORF">ALC60_11448</name>
</gene>
<reference evidence="1 2" key="1">
    <citation type="submission" date="2015-09" db="EMBL/GenBank/DDBJ databases">
        <title>Trachymyrmex zeteki WGS genome.</title>
        <authorList>
            <person name="Nygaard S."/>
            <person name="Hu H."/>
            <person name="Boomsma J."/>
            <person name="Zhang G."/>
        </authorList>
    </citation>
    <scope>NUCLEOTIDE SEQUENCE [LARGE SCALE GENOMIC DNA]</scope>
    <source>
        <strain evidence="1">Tzet28-1</strain>
        <tissue evidence="1">Whole body</tissue>
    </source>
</reference>
<dbReference type="AlphaFoldDB" id="A0A151WNJ7"/>